<dbReference type="STRING" id="471853.Bcav_2719"/>
<proteinExistence type="predicted"/>
<feature type="signal peptide" evidence="1">
    <location>
        <begin position="1"/>
        <end position="23"/>
    </location>
</feature>
<dbReference type="SUPFAM" id="SSF53850">
    <property type="entry name" value="Periplasmic binding protein-like II"/>
    <property type="match status" value="1"/>
</dbReference>
<organism evidence="2 3">
    <name type="scientific">Beutenbergia cavernae (strain ATCC BAA-8 / DSM 12333 / CCUG 43141 / JCM 11478 / NBRC 16432 / NCIMB 13614 / HKI 0122)</name>
    <dbReference type="NCBI Taxonomy" id="471853"/>
    <lineage>
        <taxon>Bacteria</taxon>
        <taxon>Bacillati</taxon>
        <taxon>Actinomycetota</taxon>
        <taxon>Actinomycetes</taxon>
        <taxon>Micrococcales</taxon>
        <taxon>Beutenbergiaceae</taxon>
        <taxon>Beutenbergia</taxon>
    </lineage>
</organism>
<dbReference type="Gene3D" id="3.40.190.10">
    <property type="entry name" value="Periplasmic binding protein-like II"/>
    <property type="match status" value="2"/>
</dbReference>
<keyword evidence="1" id="KW-0732">Signal</keyword>
<evidence type="ECO:0000256" key="1">
    <source>
        <dbReference type="SAM" id="SignalP"/>
    </source>
</evidence>
<protein>
    <submittedName>
        <fullName evidence="2">Extracellular solute-binding protein family 1</fullName>
    </submittedName>
</protein>
<evidence type="ECO:0000313" key="3">
    <source>
        <dbReference type="Proteomes" id="UP000007962"/>
    </source>
</evidence>
<gene>
    <name evidence="2" type="ordered locus">Bcav_2719</name>
</gene>
<dbReference type="PANTHER" id="PTHR43649">
    <property type="entry name" value="ARABINOSE-BINDING PROTEIN-RELATED"/>
    <property type="match status" value="1"/>
</dbReference>
<dbReference type="InterPro" id="IPR050490">
    <property type="entry name" value="Bact_solute-bd_prot1"/>
</dbReference>
<name>C5BY64_BEUC1</name>
<dbReference type="EMBL" id="CP001618">
    <property type="protein sequence ID" value="ACQ80964.1"/>
    <property type="molecule type" value="Genomic_DNA"/>
</dbReference>
<feature type="chain" id="PRO_5002946744" evidence="1">
    <location>
        <begin position="24"/>
        <end position="434"/>
    </location>
</feature>
<keyword evidence="3" id="KW-1185">Reference proteome</keyword>
<dbReference type="PANTHER" id="PTHR43649:SF14">
    <property type="entry name" value="BLR3389 PROTEIN"/>
    <property type="match status" value="1"/>
</dbReference>
<dbReference type="PROSITE" id="PS51257">
    <property type="entry name" value="PROKAR_LIPOPROTEIN"/>
    <property type="match status" value="1"/>
</dbReference>
<evidence type="ECO:0000313" key="2">
    <source>
        <dbReference type="EMBL" id="ACQ80964.1"/>
    </source>
</evidence>
<accession>C5BY64</accession>
<dbReference type="InterPro" id="IPR006059">
    <property type="entry name" value="SBP"/>
</dbReference>
<dbReference type="Proteomes" id="UP000007962">
    <property type="component" value="Chromosome"/>
</dbReference>
<dbReference type="OrthoDB" id="8317736at2"/>
<reference evidence="2 3" key="1">
    <citation type="journal article" date="2009" name="Stand. Genomic Sci.">
        <title>Complete genome sequence of Beutenbergia cavernae type strain (HKI 0122).</title>
        <authorList>
            <person name="Land M."/>
            <person name="Pukall R."/>
            <person name="Abt B."/>
            <person name="Goker M."/>
            <person name="Rohde M."/>
            <person name="Glavina Del Rio T."/>
            <person name="Tice H."/>
            <person name="Copeland A."/>
            <person name="Cheng J.F."/>
            <person name="Lucas S."/>
            <person name="Chen F."/>
            <person name="Nolan M."/>
            <person name="Bruce D."/>
            <person name="Goodwin L."/>
            <person name="Pitluck S."/>
            <person name="Ivanova N."/>
            <person name="Mavromatis K."/>
            <person name="Ovchinnikova G."/>
            <person name="Pati A."/>
            <person name="Chen A."/>
            <person name="Palaniappan K."/>
            <person name="Hauser L."/>
            <person name="Chang Y.J."/>
            <person name="Jefferies C.C."/>
            <person name="Saunders E."/>
            <person name="Brettin T."/>
            <person name="Detter J.C."/>
            <person name="Han C."/>
            <person name="Chain P."/>
            <person name="Bristow J."/>
            <person name="Eisen J.A."/>
            <person name="Markowitz V."/>
            <person name="Hugenholtz P."/>
            <person name="Kyrpides N.C."/>
            <person name="Klenk H.P."/>
            <person name="Lapidus A."/>
        </authorList>
    </citation>
    <scope>NUCLEOTIDE SEQUENCE [LARGE SCALE GENOMIC DNA]</scope>
    <source>
        <strain evidence="3">ATCC BAA-8 / DSM 12333 / NBRC 16432</strain>
    </source>
</reference>
<sequence>MKHPTRMASAVALGASIALLAAACSGGSDEGSTGEASEGADVTLTWWHNSNNEPGRGFYEQAAADYEADHPGVTIEIQALQHEDMLTKLDAAFQTGDTPDVYMERGGGELADHVEAELTMDLTDVAADAVETVGGSVAGWQVDGRTYALPFSVGVVGFWYNTELFEQAGITEAPTTMDEFDDAVSALRDAGIAPVSVGAGDLWPAAHFWYYFAVRQCAQDVLSEAVTSLDFSDECFLRAGEDLEHLIGTEPFNEGFLATPAQSGPTSASALLATGQVAMELAGHWEPGVMQGLTEDQLGLGENTGWFPFPQVDGGEGDPAATLGGGDAWACSADAPPECVDFISYLLSDDVQIGFAENSMGLPTNQAASGSVADPALADLLTVRDSAPYVQLYLDTAFGENVGGAMNDAIGLMFAGDASPQDIVDAIQSAAGTA</sequence>
<dbReference type="eggNOG" id="COG1653">
    <property type="taxonomic scope" value="Bacteria"/>
</dbReference>
<dbReference type="KEGG" id="bcv:Bcav_2719"/>
<dbReference type="AlphaFoldDB" id="C5BY64"/>
<dbReference type="Pfam" id="PF01547">
    <property type="entry name" value="SBP_bac_1"/>
    <property type="match status" value="1"/>
</dbReference>
<dbReference type="HOGENOM" id="CLU_031285_12_0_11"/>
<dbReference type="RefSeq" id="WP_015883204.1">
    <property type="nucleotide sequence ID" value="NC_012669.1"/>
</dbReference>